<dbReference type="AlphaFoldDB" id="A0A1G7W4S1"/>
<sequence>MVDLIDPSPWSRRRLLRTAGLAGLGLALGPSVLAACGGGDTAGGGGTTSVRVALGWITNVEFAGFWIAQDRGYYADEGLEIDFLPGGPNAPQPTATLAAGGADIAVPVAMQAFLSAVNEGNDFVTYGAMFQSAPSAVLSLAARPVRSAADLVGARVLGQQGVQPYIEAAMRLAGVPLDYTFIPAGFEPSPLLEGQGDVYTCFATNQPIYLEQQGLVADRDFFVTTYESMGLPQYAGMLCSQRSWLDANRDTVVRFMRATVRGWQDNAADPTVAAKLAVNDFGADLGLNLDQQIRENQLQIDFTTSELTRSSGLMRIDPARVAGPIYTAFQAAGVTPLPDAGRIVDTSVLDDVFAGGSTV</sequence>
<dbReference type="STRING" id="366584.SAMN05216377_1147"/>
<comment type="catalytic activity">
    <reaction evidence="11">
        <text>N(6)-(pyridoxal phosphate)-L-lysyl-[4-amino-5-hydroxymethyl-2-methylpyrimidine phosphate synthase] + L-histidyl-[4-amino-5-hydroxymethyl-2-methylpyrimidine phosphate synthase] + 2 Fe(3+) + 4 H2O = L-lysyl-[4-amino-5-hydroxymethyl-2-methylpyrimidine phosphate synthase] + (2S)-2-amino-5-hydroxy-4-oxopentanoyl-[4-amino-5-hydroxymethyl-2-methylpyrimidine phosphate synthase] + 4-amino-2-methyl-5-(phosphooxymethyl)pyrimidine + 3-oxopropanoate + 2 Fe(2+) + 2 H(+)</text>
        <dbReference type="Rhea" id="RHEA:65756"/>
        <dbReference type="Rhea" id="RHEA-COMP:16892"/>
        <dbReference type="Rhea" id="RHEA-COMP:16893"/>
        <dbReference type="Rhea" id="RHEA-COMP:16894"/>
        <dbReference type="Rhea" id="RHEA-COMP:16895"/>
        <dbReference type="ChEBI" id="CHEBI:15377"/>
        <dbReference type="ChEBI" id="CHEBI:15378"/>
        <dbReference type="ChEBI" id="CHEBI:29033"/>
        <dbReference type="ChEBI" id="CHEBI:29034"/>
        <dbReference type="ChEBI" id="CHEBI:29969"/>
        <dbReference type="ChEBI" id="CHEBI:29979"/>
        <dbReference type="ChEBI" id="CHEBI:33190"/>
        <dbReference type="ChEBI" id="CHEBI:58354"/>
        <dbReference type="ChEBI" id="CHEBI:143915"/>
        <dbReference type="ChEBI" id="CHEBI:157692"/>
    </reaction>
    <physiologicalReaction direction="left-to-right" evidence="11">
        <dbReference type="Rhea" id="RHEA:65757"/>
    </physiologicalReaction>
</comment>
<dbReference type="Proteomes" id="UP000198967">
    <property type="component" value="Unassembled WGS sequence"/>
</dbReference>
<evidence type="ECO:0000256" key="1">
    <source>
        <dbReference type="ARBA" id="ARBA00003469"/>
    </source>
</evidence>
<evidence type="ECO:0000256" key="4">
    <source>
        <dbReference type="ARBA" id="ARBA00011738"/>
    </source>
</evidence>
<evidence type="ECO:0000256" key="12">
    <source>
        <dbReference type="SAM" id="SignalP"/>
    </source>
</evidence>
<gene>
    <name evidence="14" type="ORF">SAMN05216377_1147</name>
</gene>
<comment type="subunit">
    <text evidence="4">Homodimer.</text>
</comment>
<dbReference type="InterPro" id="IPR015168">
    <property type="entry name" value="SsuA/THI5"/>
</dbReference>
<evidence type="ECO:0000256" key="2">
    <source>
        <dbReference type="ARBA" id="ARBA00004948"/>
    </source>
</evidence>
<comment type="similarity">
    <text evidence="3">Belongs to the NMT1/THI5 family.</text>
</comment>
<comment type="function">
    <text evidence="1">Responsible for the formation of the pyrimidine heterocycle in the thiamine biosynthesis pathway. Catalyzes the formation of hydroxymethylpyrimidine phosphate (HMP-P) from histidine and pyridoxal phosphate (PLP). The protein uses PLP and the active site histidine to form HMP-P, generating an inactive enzyme. The enzyme can only undergo a single turnover, which suggests it is a suicide enzyme.</text>
</comment>
<evidence type="ECO:0000256" key="9">
    <source>
        <dbReference type="ARBA" id="ARBA00023004"/>
    </source>
</evidence>
<evidence type="ECO:0000256" key="11">
    <source>
        <dbReference type="ARBA" id="ARBA00048179"/>
    </source>
</evidence>
<evidence type="ECO:0000313" key="15">
    <source>
        <dbReference type="Proteomes" id="UP000198967"/>
    </source>
</evidence>
<keyword evidence="8" id="KW-0784">Thiamine biosynthesis</keyword>
<reference evidence="14 15" key="1">
    <citation type="submission" date="2016-10" db="EMBL/GenBank/DDBJ databases">
        <authorList>
            <person name="de Groot N.N."/>
        </authorList>
    </citation>
    <scope>NUCLEOTIDE SEQUENCE [LARGE SCALE GENOMIC DNA]</scope>
    <source>
        <strain evidence="14 15">CGMCC 4.3143</strain>
    </source>
</reference>
<evidence type="ECO:0000256" key="5">
    <source>
        <dbReference type="ARBA" id="ARBA00022679"/>
    </source>
</evidence>
<protein>
    <recommendedName>
        <fullName evidence="10">Thiamine pyrimidine synthase</fullName>
    </recommendedName>
</protein>
<dbReference type="InterPro" id="IPR027939">
    <property type="entry name" value="NMT1/THI5"/>
</dbReference>
<evidence type="ECO:0000256" key="8">
    <source>
        <dbReference type="ARBA" id="ARBA00022977"/>
    </source>
</evidence>
<evidence type="ECO:0000256" key="3">
    <source>
        <dbReference type="ARBA" id="ARBA00009406"/>
    </source>
</evidence>
<organism evidence="14 15">
    <name type="scientific">Pseudonocardia oroxyli</name>
    <dbReference type="NCBI Taxonomy" id="366584"/>
    <lineage>
        <taxon>Bacteria</taxon>
        <taxon>Bacillati</taxon>
        <taxon>Actinomycetota</taxon>
        <taxon>Actinomycetes</taxon>
        <taxon>Pseudonocardiales</taxon>
        <taxon>Pseudonocardiaceae</taxon>
        <taxon>Pseudonocardia</taxon>
    </lineage>
</organism>
<dbReference type="GO" id="GO:0046872">
    <property type="term" value="F:metal ion binding"/>
    <property type="evidence" value="ECO:0007669"/>
    <property type="project" value="UniProtKB-KW"/>
</dbReference>
<feature type="chain" id="PRO_5039628094" description="Thiamine pyrimidine synthase" evidence="12">
    <location>
        <begin position="35"/>
        <end position="359"/>
    </location>
</feature>
<evidence type="ECO:0000256" key="6">
    <source>
        <dbReference type="ARBA" id="ARBA00022723"/>
    </source>
</evidence>
<dbReference type="EMBL" id="FNBE01000014">
    <property type="protein sequence ID" value="SDG66984.1"/>
    <property type="molecule type" value="Genomic_DNA"/>
</dbReference>
<dbReference type="OrthoDB" id="174578at2"/>
<comment type="pathway">
    <text evidence="2">Cofactor biosynthesis; thiamine diphosphate biosynthesis.</text>
</comment>
<dbReference type="GO" id="GO:0016740">
    <property type="term" value="F:transferase activity"/>
    <property type="evidence" value="ECO:0007669"/>
    <property type="project" value="UniProtKB-KW"/>
</dbReference>
<feature type="domain" description="SsuA/THI5-like" evidence="13">
    <location>
        <begin position="59"/>
        <end position="271"/>
    </location>
</feature>
<keyword evidence="15" id="KW-1185">Reference proteome</keyword>
<keyword evidence="9" id="KW-0408">Iron</keyword>
<evidence type="ECO:0000256" key="7">
    <source>
        <dbReference type="ARBA" id="ARBA00022898"/>
    </source>
</evidence>
<name>A0A1G7W4S1_PSEOR</name>
<evidence type="ECO:0000256" key="10">
    <source>
        <dbReference type="ARBA" id="ARBA00033171"/>
    </source>
</evidence>
<evidence type="ECO:0000313" key="14">
    <source>
        <dbReference type="EMBL" id="SDG66984.1"/>
    </source>
</evidence>
<proteinExistence type="inferred from homology"/>
<evidence type="ECO:0000259" key="13">
    <source>
        <dbReference type="Pfam" id="PF09084"/>
    </source>
</evidence>
<keyword evidence="7" id="KW-0663">Pyridoxal phosphate</keyword>
<dbReference type="InterPro" id="IPR006311">
    <property type="entry name" value="TAT_signal"/>
</dbReference>
<dbReference type="GO" id="GO:0009228">
    <property type="term" value="P:thiamine biosynthetic process"/>
    <property type="evidence" value="ECO:0007669"/>
    <property type="project" value="UniProtKB-KW"/>
</dbReference>
<dbReference type="RefSeq" id="WP_093087426.1">
    <property type="nucleotide sequence ID" value="NZ_FNBE01000014.1"/>
</dbReference>
<dbReference type="PROSITE" id="PS51318">
    <property type="entry name" value="TAT"/>
    <property type="match status" value="1"/>
</dbReference>
<feature type="signal peptide" evidence="12">
    <location>
        <begin position="1"/>
        <end position="34"/>
    </location>
</feature>
<dbReference type="SUPFAM" id="SSF53850">
    <property type="entry name" value="Periplasmic binding protein-like II"/>
    <property type="match status" value="1"/>
</dbReference>
<dbReference type="PANTHER" id="PTHR31528:SF1">
    <property type="entry name" value="4-AMINO-5-HYDROXYMETHYL-2-METHYLPYRIMIDINE PHOSPHATE SYNTHASE THI11-RELATED"/>
    <property type="match status" value="1"/>
</dbReference>
<keyword evidence="5" id="KW-0808">Transferase</keyword>
<dbReference type="PANTHER" id="PTHR31528">
    <property type="entry name" value="4-AMINO-5-HYDROXYMETHYL-2-METHYLPYRIMIDINE PHOSPHATE SYNTHASE THI11-RELATED"/>
    <property type="match status" value="1"/>
</dbReference>
<keyword evidence="6" id="KW-0479">Metal-binding</keyword>
<accession>A0A1G7W4S1</accession>
<dbReference type="Pfam" id="PF09084">
    <property type="entry name" value="NMT1"/>
    <property type="match status" value="1"/>
</dbReference>
<keyword evidence="12" id="KW-0732">Signal</keyword>
<dbReference type="Gene3D" id="3.40.190.10">
    <property type="entry name" value="Periplasmic binding protein-like II"/>
    <property type="match status" value="2"/>
</dbReference>